<keyword evidence="2" id="KW-0408">Iron</keyword>
<dbReference type="GO" id="GO:0046872">
    <property type="term" value="F:metal ion binding"/>
    <property type="evidence" value="ECO:0007669"/>
    <property type="project" value="UniProtKB-KW"/>
</dbReference>
<dbReference type="InterPro" id="IPR050231">
    <property type="entry name" value="Iron_ascorbate_oxido_reductase"/>
</dbReference>
<evidence type="ECO:0000313" key="5">
    <source>
        <dbReference type="EMBL" id="KCW79744.1"/>
    </source>
</evidence>
<reference evidence="5" key="1">
    <citation type="submission" date="2013-07" db="EMBL/GenBank/DDBJ databases">
        <title>The genome of Eucalyptus grandis.</title>
        <authorList>
            <person name="Schmutz J."/>
            <person name="Hayes R."/>
            <person name="Myburg A."/>
            <person name="Tuskan G."/>
            <person name="Grattapaglia D."/>
            <person name="Rokhsar D.S."/>
        </authorList>
    </citation>
    <scope>NUCLEOTIDE SEQUENCE</scope>
    <source>
        <tissue evidence="5">Leaf extractions</tissue>
    </source>
</reference>
<dbReference type="EMBL" id="KK198755">
    <property type="protein sequence ID" value="KCW79744.1"/>
    <property type="molecule type" value="Genomic_DNA"/>
</dbReference>
<organism evidence="5">
    <name type="scientific">Eucalyptus grandis</name>
    <name type="common">Flooded gum</name>
    <dbReference type="NCBI Taxonomy" id="71139"/>
    <lineage>
        <taxon>Eukaryota</taxon>
        <taxon>Viridiplantae</taxon>
        <taxon>Streptophyta</taxon>
        <taxon>Embryophyta</taxon>
        <taxon>Tracheophyta</taxon>
        <taxon>Spermatophyta</taxon>
        <taxon>Magnoliopsida</taxon>
        <taxon>eudicotyledons</taxon>
        <taxon>Gunneridae</taxon>
        <taxon>Pentapetalae</taxon>
        <taxon>rosids</taxon>
        <taxon>malvids</taxon>
        <taxon>Myrtales</taxon>
        <taxon>Myrtaceae</taxon>
        <taxon>Myrtoideae</taxon>
        <taxon>Eucalypteae</taxon>
        <taxon>Eucalyptus</taxon>
    </lineage>
</organism>
<evidence type="ECO:0000256" key="2">
    <source>
        <dbReference type="ARBA" id="ARBA00023004"/>
    </source>
</evidence>
<dbReference type="InterPro" id="IPR026992">
    <property type="entry name" value="DIOX_N"/>
</dbReference>
<evidence type="ECO:0000259" key="4">
    <source>
        <dbReference type="Pfam" id="PF14226"/>
    </source>
</evidence>
<sequence>MSPISTLKLPLIDLSELDGSKPGTGPWDSLQSQVRQALEEYGCFEALHDKMTLKLHNDVLQELEGLFELPTDVKHRFDNPNKPTAGYIADLPLYEAFGIGYAPSLGSIEKFADLMWPEGNTRFCDIMNTYAMRVLELDSLVKKLVLRSLGVDKYVDSLAKSVKYSLRAMRYAAPATEESKKPETSCHRDANFVTILHQNHVNGLEVQTKDGRWIEVAFSSASSFVVITGESFYGWSNGRIYSPCHRVKISGHELRHSIGLFSSDQGTVQCPDELVDDHHPLLFMPFDTAGLSRIYKTKEGLMGASAMDTFYKL</sequence>
<dbReference type="GO" id="GO:0016706">
    <property type="term" value="F:2-oxoglutarate-dependent dioxygenase activity"/>
    <property type="evidence" value="ECO:0000318"/>
    <property type="project" value="GO_Central"/>
</dbReference>
<evidence type="ECO:0008006" key="6">
    <source>
        <dbReference type="Google" id="ProtNLM"/>
    </source>
</evidence>
<evidence type="ECO:0000256" key="1">
    <source>
        <dbReference type="ARBA" id="ARBA00022723"/>
    </source>
</evidence>
<proteinExistence type="predicted"/>
<dbReference type="PANTHER" id="PTHR47990">
    <property type="entry name" value="2-OXOGLUTARATE (2OG) AND FE(II)-DEPENDENT OXYGENASE SUPERFAMILY PROTEIN-RELATED"/>
    <property type="match status" value="1"/>
</dbReference>
<feature type="domain" description="Non-haem dioxygenase N-terminal" evidence="4">
    <location>
        <begin position="9"/>
        <end position="89"/>
    </location>
</feature>
<gene>
    <name evidence="5" type="ORF">EUGRSUZ_C01088</name>
</gene>
<accession>A0A059CNB9</accession>
<dbReference type="InterPro" id="IPR044861">
    <property type="entry name" value="IPNS-like_FE2OG_OXY"/>
</dbReference>
<feature type="domain" description="Isopenicillin N synthase-like Fe(2+) 2OG dioxygenase" evidence="3">
    <location>
        <begin position="168"/>
        <end position="262"/>
    </location>
</feature>
<dbReference type="Pfam" id="PF03171">
    <property type="entry name" value="2OG-FeII_Oxy"/>
    <property type="match status" value="1"/>
</dbReference>
<evidence type="ECO:0000259" key="3">
    <source>
        <dbReference type="Pfam" id="PF03171"/>
    </source>
</evidence>
<dbReference type="Pfam" id="PF14226">
    <property type="entry name" value="DIOX_N"/>
    <property type="match status" value="1"/>
</dbReference>
<dbReference type="InterPro" id="IPR027443">
    <property type="entry name" value="IPNS-like_sf"/>
</dbReference>
<dbReference type="OMA" id="INNHEAM"/>
<dbReference type="Gramene" id="KCW79744">
    <property type="protein sequence ID" value="KCW79744"/>
    <property type="gene ID" value="EUGRSUZ_C01088"/>
</dbReference>
<dbReference type="Gene3D" id="2.60.120.330">
    <property type="entry name" value="B-lactam Antibiotic, Isopenicillin N Synthase, Chain"/>
    <property type="match status" value="1"/>
</dbReference>
<keyword evidence="1" id="KW-0479">Metal-binding</keyword>
<protein>
    <recommendedName>
        <fullName evidence="6">Fe2OG dioxygenase domain-containing protein</fullName>
    </recommendedName>
</protein>
<dbReference type="SUPFAM" id="SSF51197">
    <property type="entry name" value="Clavaminate synthase-like"/>
    <property type="match status" value="1"/>
</dbReference>
<dbReference type="OrthoDB" id="1478707at2759"/>
<name>A0A059CNB9_EUCGR</name>
<dbReference type="AlphaFoldDB" id="A0A059CNB9"/>
<dbReference type="KEGG" id="egr:104439092"/>
<dbReference type="InParanoid" id="A0A059CNB9"/>
<dbReference type="eggNOG" id="KOG0143">
    <property type="taxonomic scope" value="Eukaryota"/>
</dbReference>